<accession>A0A1G9UZ39</accession>
<dbReference type="STRING" id="990371.SAMN05421813_11851"/>
<feature type="chain" id="PRO_5011707473" evidence="1">
    <location>
        <begin position="20"/>
        <end position="651"/>
    </location>
</feature>
<keyword evidence="3" id="KW-1185">Reference proteome</keyword>
<dbReference type="Proteomes" id="UP000199226">
    <property type="component" value="Unassembled WGS sequence"/>
</dbReference>
<dbReference type="EMBL" id="FNHH01000018">
    <property type="protein sequence ID" value="SDM65133.1"/>
    <property type="molecule type" value="Genomic_DNA"/>
</dbReference>
<organism evidence="2 3">
    <name type="scientific">Daejeonella rubra</name>
    <dbReference type="NCBI Taxonomy" id="990371"/>
    <lineage>
        <taxon>Bacteria</taxon>
        <taxon>Pseudomonadati</taxon>
        <taxon>Bacteroidota</taxon>
        <taxon>Sphingobacteriia</taxon>
        <taxon>Sphingobacteriales</taxon>
        <taxon>Sphingobacteriaceae</taxon>
        <taxon>Daejeonella</taxon>
    </lineage>
</organism>
<dbReference type="OrthoDB" id="843723at2"/>
<reference evidence="3" key="1">
    <citation type="submission" date="2016-10" db="EMBL/GenBank/DDBJ databases">
        <authorList>
            <person name="Varghese N."/>
            <person name="Submissions S."/>
        </authorList>
    </citation>
    <scope>NUCLEOTIDE SEQUENCE [LARGE SCALE GENOMIC DNA]</scope>
    <source>
        <strain evidence="3">DSM 24536</strain>
    </source>
</reference>
<dbReference type="Gene3D" id="2.130.10.10">
    <property type="entry name" value="YVTN repeat-like/Quinoprotein amine dehydrogenase"/>
    <property type="match status" value="2"/>
</dbReference>
<dbReference type="InterPro" id="IPR015943">
    <property type="entry name" value="WD40/YVTN_repeat-like_dom_sf"/>
</dbReference>
<evidence type="ECO:0000313" key="2">
    <source>
        <dbReference type="EMBL" id="SDM65133.1"/>
    </source>
</evidence>
<dbReference type="SUPFAM" id="SSF50998">
    <property type="entry name" value="Quinoprotein alcohol dehydrogenase-like"/>
    <property type="match status" value="1"/>
</dbReference>
<evidence type="ECO:0000256" key="1">
    <source>
        <dbReference type="SAM" id="SignalP"/>
    </source>
</evidence>
<dbReference type="SUPFAM" id="SSF63829">
    <property type="entry name" value="Calcium-dependent phosphotriesterase"/>
    <property type="match status" value="1"/>
</dbReference>
<dbReference type="InterPro" id="IPR011047">
    <property type="entry name" value="Quinoprotein_ADH-like_sf"/>
</dbReference>
<evidence type="ECO:0000313" key="3">
    <source>
        <dbReference type="Proteomes" id="UP000199226"/>
    </source>
</evidence>
<proteinExistence type="predicted"/>
<protein>
    <submittedName>
        <fullName evidence="2">Uncharacterized protein</fullName>
    </submittedName>
</protein>
<name>A0A1G9UZ39_9SPHI</name>
<keyword evidence="1" id="KW-0732">Signal</keyword>
<feature type="signal peptide" evidence="1">
    <location>
        <begin position="1"/>
        <end position="19"/>
    </location>
</feature>
<dbReference type="AlphaFoldDB" id="A0A1G9UZ39"/>
<dbReference type="RefSeq" id="WP_143007747.1">
    <property type="nucleotide sequence ID" value="NZ_FNHH01000018.1"/>
</dbReference>
<gene>
    <name evidence="2" type="ORF">SAMN05421813_11851</name>
</gene>
<sequence>MKSIRLFLTLTLFSCSLQAQNLQGRLTNLGPQIKASVIQGSIFLQDKSGRDLVYTVVRGNPAHLLGYTVDEQKMILDQELPGTDGAWDMAVSTDGWLYVPGAKGRLYRHLPGTEKVEDLGVVLPGQTTVWNLAAGKNGEMFGATYPGCRVFRYHANDGFSDVGKGPMVEGENYVRSLAYYEKTGKIYAGVGSHADLIELNPQDGSKRSILPLEFKNKEFVYSLEIIKGQPGGDRMLALITNGSFTLVYNLQTEKFEYQIDEMDMKAVSQADQNNRIYYTLKSGLYSRDLSNRQQAPLKLEEHAGSANAILYKEKKVLILNTDAMLLVRNMETGVMKGTKLNIPGQPIALQSIMKGPDGRIWSGGYLAGGHAAYDPETKQHTSYPGLHQTEGMTVKDKFIYFGIYPKGHMYEYNTEKDWDVKKGNPKFLGQIPDQSRPFAVLSEKQSGKVFFGMVPEYGKLGGALVSYDPAKSELKSLGLVVADQSIVSLTYANGLVWGGTSISGGLGVMPSTKVPKLFSWDVNKGVKVDEIIPVQGANAITTLIHGPDGNIWGMAGGTLFVFDPKTKKVINEKVIYPTPPLTSHVWRDAFLLAHPSGMIYGTGGSQLFKIDPKTMNVEVLVKPASLLAMDDQGRLYFHRSAELWQYDPSFK</sequence>